<dbReference type="GO" id="GO:0005886">
    <property type="term" value="C:plasma membrane"/>
    <property type="evidence" value="ECO:0007669"/>
    <property type="project" value="TreeGrafter"/>
</dbReference>
<accession>A0A212BZ27</accession>
<evidence type="ECO:0000313" key="2">
    <source>
        <dbReference type="Proteomes" id="UP000242450"/>
    </source>
</evidence>
<dbReference type="PANTHER" id="PTHR15937:SF3">
    <property type="entry name" value="TRANSMEMBRANE 7 SUPERFAMILY MEMBER 3"/>
    <property type="match status" value="1"/>
</dbReference>
<keyword evidence="2" id="KW-1185">Reference proteome</keyword>
<organism evidence="1 2">
    <name type="scientific">Cervus elaphus hippelaphus</name>
    <name type="common">European red deer</name>
    <dbReference type="NCBI Taxonomy" id="46360"/>
    <lineage>
        <taxon>Eukaryota</taxon>
        <taxon>Metazoa</taxon>
        <taxon>Chordata</taxon>
        <taxon>Craniata</taxon>
        <taxon>Vertebrata</taxon>
        <taxon>Euteleostomi</taxon>
        <taxon>Mammalia</taxon>
        <taxon>Eutheria</taxon>
        <taxon>Laurasiatheria</taxon>
        <taxon>Artiodactyla</taxon>
        <taxon>Ruminantia</taxon>
        <taxon>Pecora</taxon>
        <taxon>Cervidae</taxon>
        <taxon>Cervinae</taxon>
        <taxon>Cervus</taxon>
    </lineage>
</organism>
<comment type="caution">
    <text evidence="1">The sequence shown here is derived from an EMBL/GenBank/DDBJ whole genome shotgun (WGS) entry which is preliminary data.</text>
</comment>
<dbReference type="Pfam" id="PF25992">
    <property type="entry name" value="Ig_TM7SF3_N"/>
    <property type="match status" value="1"/>
</dbReference>
<gene>
    <name evidence="1" type="ORF">Celaphus_00019600</name>
</gene>
<dbReference type="PANTHER" id="PTHR15937">
    <property type="entry name" value="TRANSMEMBRANE 7 SUPERFAMILY MEMBER 3"/>
    <property type="match status" value="1"/>
</dbReference>
<protein>
    <submittedName>
        <fullName evidence="1">Uncharacterized protein</fullName>
    </submittedName>
</protein>
<dbReference type="EMBL" id="MKHE01000035">
    <property type="protein sequence ID" value="OWJ99019.1"/>
    <property type="molecule type" value="Genomic_DNA"/>
</dbReference>
<reference evidence="1 2" key="1">
    <citation type="journal article" date="2018" name="Mol. Genet. Genomics">
        <title>The red deer Cervus elaphus genome CerEla1.0: sequencing, annotating, genes, and chromosomes.</title>
        <authorList>
            <person name="Bana N.A."/>
            <person name="Nyiri A."/>
            <person name="Nagy J."/>
            <person name="Frank K."/>
            <person name="Nagy T."/>
            <person name="Steger V."/>
            <person name="Schiller M."/>
            <person name="Lakatos P."/>
            <person name="Sugar L."/>
            <person name="Horn P."/>
            <person name="Barta E."/>
            <person name="Orosz L."/>
        </authorList>
    </citation>
    <scope>NUCLEOTIDE SEQUENCE [LARGE SCALE GENOMIC DNA]</scope>
    <source>
        <strain evidence="1">Hungarian</strain>
    </source>
</reference>
<dbReference type="Proteomes" id="UP000242450">
    <property type="component" value="Chromosome Y"/>
</dbReference>
<name>A0A212BZ27_CEREH</name>
<proteinExistence type="predicted"/>
<dbReference type="AlphaFoldDB" id="A0A212BZ27"/>
<evidence type="ECO:0000313" key="1">
    <source>
        <dbReference type="EMBL" id="OWJ99019.1"/>
    </source>
</evidence>
<dbReference type="GO" id="GO:0043069">
    <property type="term" value="P:negative regulation of programmed cell death"/>
    <property type="evidence" value="ECO:0007669"/>
    <property type="project" value="TreeGrafter"/>
</dbReference>
<dbReference type="InterPro" id="IPR042502">
    <property type="entry name" value="TM7SF3"/>
</dbReference>
<dbReference type="OrthoDB" id="5967337at2759"/>
<sequence>MWPAIPLSYLESDPFPGGYNLEFEIDINASIYLEYNFFETTIKFVPANLGYARDTDPLLCDVKTGPGSRWRLQCDTYQLFLPEKDHTEEALLTHLHRMAEMPQVQANAVKMVTLTADDKCFLLFEDKV</sequence>